<feature type="region of interest" description="Disordered" evidence="1">
    <location>
        <begin position="21"/>
        <end position="56"/>
    </location>
</feature>
<comment type="caution">
    <text evidence="2">The sequence shown here is derived from an EMBL/GenBank/DDBJ whole genome shotgun (WGS) entry which is preliminary data.</text>
</comment>
<dbReference type="AlphaFoldDB" id="A0A9P9E670"/>
<evidence type="ECO:0000256" key="1">
    <source>
        <dbReference type="SAM" id="MobiDB-lite"/>
    </source>
</evidence>
<dbReference type="EMBL" id="JAGMWT010000003">
    <property type="protein sequence ID" value="KAH7132130.1"/>
    <property type="molecule type" value="Genomic_DNA"/>
</dbReference>
<gene>
    <name evidence="2" type="ORF">B0J11DRAFT_217652</name>
</gene>
<feature type="compositionally biased region" description="Basic and acidic residues" evidence="1">
    <location>
        <begin position="33"/>
        <end position="46"/>
    </location>
</feature>
<accession>A0A9P9E670</accession>
<sequence>MLTLSPHPTWTMNVALNRKRSRLALESDDEDRSQDHGRYASPETDRTISSPPPNDTLLKKTRTQGELDELDIIDAQQAWVVDTRSILESPTLERPEGSSLQPHNNVPRYLKESSIIILCVQGNVHLHYDLLCGVLPDLYNLSPSLQALVLCRDPSTHVLSNSPSTSYSLPLIQAVGSGYNHFVRLGLLHPLGAGQFPLDAIVVLDSRGRRRLVLPFGWGAGRHAGSAGGKLVRDTMTDLLLRCVGTLNKET</sequence>
<reference evidence="2" key="1">
    <citation type="journal article" date="2021" name="Nat. Commun.">
        <title>Genetic determinants of endophytism in the Arabidopsis root mycobiome.</title>
        <authorList>
            <person name="Mesny F."/>
            <person name="Miyauchi S."/>
            <person name="Thiergart T."/>
            <person name="Pickel B."/>
            <person name="Atanasova L."/>
            <person name="Karlsson M."/>
            <person name="Huettel B."/>
            <person name="Barry K.W."/>
            <person name="Haridas S."/>
            <person name="Chen C."/>
            <person name="Bauer D."/>
            <person name="Andreopoulos W."/>
            <person name="Pangilinan J."/>
            <person name="LaButti K."/>
            <person name="Riley R."/>
            <person name="Lipzen A."/>
            <person name="Clum A."/>
            <person name="Drula E."/>
            <person name="Henrissat B."/>
            <person name="Kohler A."/>
            <person name="Grigoriev I.V."/>
            <person name="Martin F.M."/>
            <person name="Hacquard S."/>
        </authorList>
    </citation>
    <scope>NUCLEOTIDE SEQUENCE</scope>
    <source>
        <strain evidence="2">MPI-CAGE-CH-0243</strain>
    </source>
</reference>
<name>A0A9P9E670_9PLEO</name>
<organism evidence="2 3">
    <name type="scientific">Dendryphion nanum</name>
    <dbReference type="NCBI Taxonomy" id="256645"/>
    <lineage>
        <taxon>Eukaryota</taxon>
        <taxon>Fungi</taxon>
        <taxon>Dikarya</taxon>
        <taxon>Ascomycota</taxon>
        <taxon>Pezizomycotina</taxon>
        <taxon>Dothideomycetes</taxon>
        <taxon>Pleosporomycetidae</taxon>
        <taxon>Pleosporales</taxon>
        <taxon>Torulaceae</taxon>
        <taxon>Dendryphion</taxon>
    </lineage>
</organism>
<dbReference type="Proteomes" id="UP000700596">
    <property type="component" value="Unassembled WGS sequence"/>
</dbReference>
<keyword evidence="3" id="KW-1185">Reference proteome</keyword>
<proteinExistence type="predicted"/>
<evidence type="ECO:0000313" key="3">
    <source>
        <dbReference type="Proteomes" id="UP000700596"/>
    </source>
</evidence>
<dbReference type="OrthoDB" id="5390017at2759"/>
<evidence type="ECO:0000313" key="2">
    <source>
        <dbReference type="EMBL" id="KAH7132130.1"/>
    </source>
</evidence>
<protein>
    <submittedName>
        <fullName evidence="2">Uncharacterized protein</fullName>
    </submittedName>
</protein>